<dbReference type="EMBL" id="LAZR01009195">
    <property type="protein sequence ID" value="KKM74092.1"/>
    <property type="molecule type" value="Genomic_DNA"/>
</dbReference>
<protein>
    <submittedName>
        <fullName evidence="1">Uncharacterized protein</fullName>
    </submittedName>
</protein>
<proteinExistence type="predicted"/>
<name>A0A0F9MXV4_9ZZZZ</name>
<reference evidence="1" key="1">
    <citation type="journal article" date="2015" name="Nature">
        <title>Complex archaea that bridge the gap between prokaryotes and eukaryotes.</title>
        <authorList>
            <person name="Spang A."/>
            <person name="Saw J.H."/>
            <person name="Jorgensen S.L."/>
            <person name="Zaremba-Niedzwiedzka K."/>
            <person name="Martijn J."/>
            <person name="Lind A.E."/>
            <person name="van Eijk R."/>
            <person name="Schleper C."/>
            <person name="Guy L."/>
            <person name="Ettema T.J."/>
        </authorList>
    </citation>
    <scope>NUCLEOTIDE SEQUENCE</scope>
</reference>
<evidence type="ECO:0000313" key="1">
    <source>
        <dbReference type="EMBL" id="KKM74092.1"/>
    </source>
</evidence>
<accession>A0A0F9MXV4</accession>
<sequence>MNSSCLRKMKIIRNNDDFELNCYLEIIEYFKDNQINRDEREIWKSHSLIELMKFLARAKNRDLVSNAIILLLSLSEDKPLDIYSDRGMDINQIADGDKKLLIKRLMEEFLPN</sequence>
<comment type="caution">
    <text evidence="1">The sequence shown here is derived from an EMBL/GenBank/DDBJ whole genome shotgun (WGS) entry which is preliminary data.</text>
</comment>
<dbReference type="AlphaFoldDB" id="A0A0F9MXV4"/>
<organism evidence="1">
    <name type="scientific">marine sediment metagenome</name>
    <dbReference type="NCBI Taxonomy" id="412755"/>
    <lineage>
        <taxon>unclassified sequences</taxon>
        <taxon>metagenomes</taxon>
        <taxon>ecological metagenomes</taxon>
    </lineage>
</organism>
<gene>
    <name evidence="1" type="ORF">LCGC14_1403820</name>
</gene>